<dbReference type="GO" id="GO:0005096">
    <property type="term" value="F:GTPase activator activity"/>
    <property type="evidence" value="ECO:0007669"/>
    <property type="project" value="TreeGrafter"/>
</dbReference>
<dbReference type="SMART" id="SM00164">
    <property type="entry name" value="TBC"/>
    <property type="match status" value="1"/>
</dbReference>
<dbReference type="Pfam" id="PF00566">
    <property type="entry name" value="RabGAP-TBC"/>
    <property type="match status" value="1"/>
</dbReference>
<dbReference type="EMBL" id="JBGBPQ010000025">
    <property type="protein sequence ID" value="KAL1499665.1"/>
    <property type="molecule type" value="Genomic_DNA"/>
</dbReference>
<dbReference type="Gene3D" id="1.10.472.80">
    <property type="entry name" value="Ypt/Rab-GAP domain of gyp1p, domain 3"/>
    <property type="match status" value="1"/>
</dbReference>
<reference evidence="2 3" key="1">
    <citation type="journal article" date="2024" name="Science">
        <title>Giant polyketide synthase enzymes in the biosynthesis of giant marine polyether toxins.</title>
        <authorList>
            <person name="Fallon T.R."/>
            <person name="Shende V.V."/>
            <person name="Wierzbicki I.H."/>
            <person name="Pendleton A.L."/>
            <person name="Watervoot N.F."/>
            <person name="Auber R.P."/>
            <person name="Gonzalez D.J."/>
            <person name="Wisecaver J.H."/>
            <person name="Moore B.S."/>
        </authorList>
    </citation>
    <scope>NUCLEOTIDE SEQUENCE [LARGE SCALE GENOMIC DNA]</scope>
    <source>
        <strain evidence="2 3">12B1</strain>
    </source>
</reference>
<dbReference type="InterPro" id="IPR035969">
    <property type="entry name" value="Rab-GAP_TBC_sf"/>
</dbReference>
<dbReference type="GO" id="GO:0031267">
    <property type="term" value="F:small GTPase binding"/>
    <property type="evidence" value="ECO:0007669"/>
    <property type="project" value="TreeGrafter"/>
</dbReference>
<dbReference type="SUPFAM" id="SSF47923">
    <property type="entry name" value="Ypt/Rab-GAP domain of gyp1p"/>
    <property type="match status" value="2"/>
</dbReference>
<dbReference type="Gene3D" id="1.10.8.270">
    <property type="entry name" value="putative rabgap domain of human tbc1 domain family member 14 like domains"/>
    <property type="match status" value="1"/>
</dbReference>
<gene>
    <name evidence="2" type="ORF">AB1Y20_011862</name>
</gene>
<evidence type="ECO:0000259" key="1">
    <source>
        <dbReference type="PROSITE" id="PS50086"/>
    </source>
</evidence>
<dbReference type="AlphaFoldDB" id="A0AB34IHQ8"/>
<keyword evidence="3" id="KW-1185">Reference proteome</keyword>
<feature type="domain" description="Rab-GAP TBC" evidence="1">
    <location>
        <begin position="1"/>
        <end position="167"/>
    </location>
</feature>
<evidence type="ECO:0000313" key="3">
    <source>
        <dbReference type="Proteomes" id="UP001515480"/>
    </source>
</evidence>
<evidence type="ECO:0000313" key="2">
    <source>
        <dbReference type="EMBL" id="KAL1499665.1"/>
    </source>
</evidence>
<dbReference type="PROSITE" id="PS50086">
    <property type="entry name" value="TBC_RABGAP"/>
    <property type="match status" value="1"/>
</dbReference>
<accession>A0AB34IHQ8</accession>
<dbReference type="InterPro" id="IPR050302">
    <property type="entry name" value="Rab_GAP_TBC_domain"/>
</dbReference>
<organism evidence="2 3">
    <name type="scientific">Prymnesium parvum</name>
    <name type="common">Toxic golden alga</name>
    <dbReference type="NCBI Taxonomy" id="97485"/>
    <lineage>
        <taxon>Eukaryota</taxon>
        <taxon>Haptista</taxon>
        <taxon>Haptophyta</taxon>
        <taxon>Prymnesiophyceae</taxon>
        <taxon>Prymnesiales</taxon>
        <taxon>Prymnesiaceae</taxon>
        <taxon>Prymnesium</taxon>
    </lineage>
</organism>
<comment type="caution">
    <text evidence="2">The sequence shown here is derived from an EMBL/GenBank/DDBJ whole genome shotgun (WGS) entry which is preliminary data.</text>
</comment>
<name>A0AB34IHQ8_PRYPA</name>
<sequence>MVSASASGKPLAMTEAEVADIVERDLLRTFPKHPFLSVANERLIPALRRVLLAFAAYHPHIGYCQSLNFLAALLLLHGDEAGAFALLATLCESLVLEFHTPDLRGLHQTQASLLDALARHMPALSGKLTRDGVPVREQTTHWLLCLFVDALPMELVLRLWDLLFFEGQQVISHACVALFYLHETQLLAAEELYSIKPILKGNDADVLVRTVVELLESSEAELS</sequence>
<protein>
    <recommendedName>
        <fullName evidence="1">Rab-GAP TBC domain-containing protein</fullName>
    </recommendedName>
</protein>
<dbReference type="InterPro" id="IPR000195">
    <property type="entry name" value="Rab-GAP-TBC_dom"/>
</dbReference>
<dbReference type="PANTHER" id="PTHR47219:SF20">
    <property type="entry name" value="TBC1 DOMAIN FAMILY MEMBER 2B"/>
    <property type="match status" value="1"/>
</dbReference>
<dbReference type="PANTHER" id="PTHR47219">
    <property type="entry name" value="RAB GTPASE-ACTIVATING PROTEIN 1-LIKE"/>
    <property type="match status" value="1"/>
</dbReference>
<proteinExistence type="predicted"/>
<dbReference type="Proteomes" id="UP001515480">
    <property type="component" value="Unassembled WGS sequence"/>
</dbReference>